<evidence type="ECO:0000313" key="1">
    <source>
        <dbReference type="EMBL" id="MFC7178785.1"/>
    </source>
</evidence>
<protein>
    <submittedName>
        <fullName evidence="1">Uncharacterized protein</fullName>
    </submittedName>
</protein>
<dbReference type="Proteomes" id="UP001596435">
    <property type="component" value="Unassembled WGS sequence"/>
</dbReference>
<name>A0ABW2FR40_9ACTN</name>
<comment type="caution">
    <text evidence="1">The sequence shown here is derived from an EMBL/GenBank/DDBJ whole genome shotgun (WGS) entry which is preliminary data.</text>
</comment>
<proteinExistence type="predicted"/>
<sequence length="66" mass="6668">MVATSGAPWSVVLDYSHDLALALAVRDALGIADPLGLPVVHPHQALVVDPAARPLTPAGPPAPFPG</sequence>
<organism evidence="1 2">
    <name type="scientific">Kitasatospora paranensis</name>
    <dbReference type="NCBI Taxonomy" id="258053"/>
    <lineage>
        <taxon>Bacteria</taxon>
        <taxon>Bacillati</taxon>
        <taxon>Actinomycetota</taxon>
        <taxon>Actinomycetes</taxon>
        <taxon>Kitasatosporales</taxon>
        <taxon>Streptomycetaceae</taxon>
        <taxon>Kitasatospora</taxon>
    </lineage>
</organism>
<evidence type="ECO:0000313" key="2">
    <source>
        <dbReference type="Proteomes" id="UP001596435"/>
    </source>
</evidence>
<reference evidence="2" key="1">
    <citation type="journal article" date="2019" name="Int. J. Syst. Evol. Microbiol.">
        <title>The Global Catalogue of Microorganisms (GCM) 10K type strain sequencing project: providing services to taxonomists for standard genome sequencing and annotation.</title>
        <authorList>
            <consortium name="The Broad Institute Genomics Platform"/>
            <consortium name="The Broad Institute Genome Sequencing Center for Infectious Disease"/>
            <person name="Wu L."/>
            <person name="Ma J."/>
        </authorList>
    </citation>
    <scope>NUCLEOTIDE SEQUENCE [LARGE SCALE GENOMIC DNA]</scope>
    <source>
        <strain evidence="2">CGMCC 1.12859</strain>
    </source>
</reference>
<accession>A0ABW2FR40</accession>
<gene>
    <name evidence="1" type="ORF">ACFQMG_04315</name>
</gene>
<keyword evidence="2" id="KW-1185">Reference proteome</keyword>
<dbReference type="RefSeq" id="WP_345706924.1">
    <property type="nucleotide sequence ID" value="NZ_BAABKV010000001.1"/>
</dbReference>
<dbReference type="EMBL" id="JBHTAJ010000006">
    <property type="protein sequence ID" value="MFC7178785.1"/>
    <property type="molecule type" value="Genomic_DNA"/>
</dbReference>